<comment type="caution">
    <text evidence="1">The sequence shown here is derived from an EMBL/GenBank/DDBJ whole genome shotgun (WGS) entry which is preliminary data.</text>
</comment>
<organism evidence="1 2">
    <name type="scientific">Puccinia striiformis f. sp. tritici</name>
    <dbReference type="NCBI Taxonomy" id="168172"/>
    <lineage>
        <taxon>Eukaryota</taxon>
        <taxon>Fungi</taxon>
        <taxon>Dikarya</taxon>
        <taxon>Basidiomycota</taxon>
        <taxon>Pucciniomycotina</taxon>
        <taxon>Pucciniomycetes</taxon>
        <taxon>Pucciniales</taxon>
        <taxon>Pucciniaceae</taxon>
        <taxon>Puccinia</taxon>
    </lineage>
</organism>
<reference evidence="1 2" key="3">
    <citation type="journal article" date="2022" name="Microbiol. Spectr.">
        <title>Folding features and dynamics of 3D genome architecture in plant fungal pathogens.</title>
        <authorList>
            <person name="Xia C."/>
        </authorList>
    </citation>
    <scope>NUCLEOTIDE SEQUENCE [LARGE SCALE GENOMIC DNA]</scope>
    <source>
        <strain evidence="1 2">93-210</strain>
    </source>
</reference>
<reference evidence="2" key="1">
    <citation type="journal article" date="2018" name="BMC Genomics">
        <title>Genomic insights into host adaptation between the wheat stripe rust pathogen (Puccinia striiformis f. sp. tritici) and the barley stripe rust pathogen (Puccinia striiformis f. sp. hordei).</title>
        <authorList>
            <person name="Xia C."/>
            <person name="Wang M."/>
            <person name="Yin C."/>
            <person name="Cornejo O.E."/>
            <person name="Hulbert S.H."/>
            <person name="Chen X."/>
        </authorList>
    </citation>
    <scope>NUCLEOTIDE SEQUENCE [LARGE SCALE GENOMIC DNA]</scope>
    <source>
        <strain evidence="2">93-210</strain>
    </source>
</reference>
<evidence type="ECO:0000313" key="2">
    <source>
        <dbReference type="Proteomes" id="UP001060170"/>
    </source>
</evidence>
<gene>
    <name evidence="1" type="ORF">MJO28_002211</name>
</gene>
<dbReference type="EMBL" id="CM045866">
    <property type="protein sequence ID" value="KAI7961722.1"/>
    <property type="molecule type" value="Genomic_DNA"/>
</dbReference>
<keyword evidence="2" id="KW-1185">Reference proteome</keyword>
<reference evidence="2" key="2">
    <citation type="journal article" date="2018" name="Mol. Plant Microbe Interact.">
        <title>Genome sequence resources for the wheat stripe rust pathogen (Puccinia striiformis f. sp. tritici) and the barley stripe rust pathogen (Puccinia striiformis f. sp. hordei).</title>
        <authorList>
            <person name="Xia C."/>
            <person name="Wang M."/>
            <person name="Yin C."/>
            <person name="Cornejo O.E."/>
            <person name="Hulbert S.H."/>
            <person name="Chen X."/>
        </authorList>
    </citation>
    <scope>NUCLEOTIDE SEQUENCE [LARGE SCALE GENOMIC DNA]</scope>
    <source>
        <strain evidence="2">93-210</strain>
    </source>
</reference>
<sequence>MSVIEVFWTVYTVSKADTPSQSHPATIGPSHIEPLIGDTDFVVPTTGWNTATPHRGTQE</sequence>
<dbReference type="Proteomes" id="UP001060170">
    <property type="component" value="Chromosome 2"/>
</dbReference>
<evidence type="ECO:0000313" key="1">
    <source>
        <dbReference type="EMBL" id="KAI7961722.1"/>
    </source>
</evidence>
<name>A0ACC0EWH7_9BASI</name>
<proteinExistence type="predicted"/>
<protein>
    <submittedName>
        <fullName evidence="1">Uncharacterized protein</fullName>
    </submittedName>
</protein>
<accession>A0ACC0EWH7</accession>